<evidence type="ECO:0000256" key="3">
    <source>
        <dbReference type="ARBA" id="ARBA00022475"/>
    </source>
</evidence>
<dbReference type="InterPro" id="IPR050895">
    <property type="entry name" value="XK-related_scramblase"/>
</dbReference>
<dbReference type="Proteomes" id="UP000322000">
    <property type="component" value="Chromosome 5"/>
</dbReference>
<comment type="subcellular location">
    <subcellularLocation>
        <location evidence="1">Cell membrane</location>
        <topology evidence="1">Multi-pass membrane protein</topology>
    </subcellularLocation>
    <subcellularLocation>
        <location evidence="7">Membrane</location>
        <topology evidence="7">Multi-pass membrane protein</topology>
    </subcellularLocation>
</comment>
<dbReference type="GeneID" id="113494419"/>
<feature type="transmembrane region" description="Helical" evidence="7">
    <location>
        <begin position="32"/>
        <end position="54"/>
    </location>
</feature>
<sequence>MTKTVRGLLQNVRSFDETDRMPDKISVTNLDIIMYVVAIVGHFVDLGLDINVAVRYSLARKMTEFGWTLAFILIPAFVNTAVSLRMYSLDKQQDSLSNEFTKRKWLQIFILVLQMAPILRFADALIYAIKSRRAERKQDPATQRVYYGLMLKEDADAALLRIFECFLEAAPQQVLQTSLLLRANHEFAVHQVLSIASSIIGMGWCLAAYQRAVRYDQQDKNNMSWSGTILQTVWHFLVTLSRIISIATIAYLFPHWTVVACALHILLTASLIQIFDRNPFCSHNRLADVAFSFALGGVYLFTYILPVEGRTRYRYLIFYSFCFIQNVTCGVLWYLYASDDMRTSIYFLPVLAFTVIPYVLGLVVMVIYYRFFHPKVSKSGFSVSFSSSKCRNDNVES</sequence>
<dbReference type="PANTHER" id="PTHR16024:SF6">
    <property type="entry name" value="XK-RELATED PROTEIN"/>
    <property type="match status" value="1"/>
</dbReference>
<protein>
    <recommendedName>
        <fullName evidence="7">XK-related protein</fullName>
    </recommendedName>
</protein>
<feature type="transmembrane region" description="Helical" evidence="7">
    <location>
        <begin position="317"/>
        <end position="336"/>
    </location>
</feature>
<dbReference type="GO" id="GO:0005886">
    <property type="term" value="C:plasma membrane"/>
    <property type="evidence" value="ECO:0007669"/>
    <property type="project" value="UniProtKB-SubCell"/>
</dbReference>
<feature type="transmembrane region" description="Helical" evidence="7">
    <location>
        <begin position="348"/>
        <end position="369"/>
    </location>
</feature>
<dbReference type="KEGG" id="tnl:113494419"/>
<feature type="transmembrane region" description="Helical" evidence="7">
    <location>
        <begin position="256"/>
        <end position="275"/>
    </location>
</feature>
<evidence type="ECO:0000256" key="7">
    <source>
        <dbReference type="RuleBase" id="RU910716"/>
    </source>
</evidence>
<evidence type="ECO:0000256" key="5">
    <source>
        <dbReference type="ARBA" id="ARBA00022989"/>
    </source>
</evidence>
<keyword evidence="4 7" id="KW-0812">Transmembrane</keyword>
<dbReference type="Pfam" id="PF09815">
    <property type="entry name" value="XK-related"/>
    <property type="match status" value="1"/>
</dbReference>
<proteinExistence type="inferred from homology"/>
<evidence type="ECO:0000256" key="1">
    <source>
        <dbReference type="ARBA" id="ARBA00004651"/>
    </source>
</evidence>
<feature type="transmembrane region" description="Helical" evidence="7">
    <location>
        <begin position="229"/>
        <end position="249"/>
    </location>
</feature>
<keyword evidence="3" id="KW-1003">Cell membrane</keyword>
<dbReference type="GO" id="GO:0043652">
    <property type="term" value="P:engulfment of apoptotic cell"/>
    <property type="evidence" value="ECO:0007669"/>
    <property type="project" value="TreeGrafter"/>
</dbReference>
<reference evidence="9" key="1">
    <citation type="submission" date="2025-08" db="UniProtKB">
        <authorList>
            <consortium name="RefSeq"/>
        </authorList>
    </citation>
    <scope>IDENTIFICATION</scope>
</reference>
<dbReference type="InterPro" id="IPR018629">
    <property type="entry name" value="XK-rel"/>
</dbReference>
<dbReference type="OrthoDB" id="6136301at2759"/>
<dbReference type="GO" id="GO:1902742">
    <property type="term" value="P:apoptotic process involved in development"/>
    <property type="evidence" value="ECO:0007669"/>
    <property type="project" value="TreeGrafter"/>
</dbReference>
<feature type="transmembrane region" description="Helical" evidence="7">
    <location>
        <begin position="187"/>
        <end position="209"/>
    </location>
</feature>
<feature type="transmembrane region" description="Helical" evidence="7">
    <location>
        <begin position="287"/>
        <end position="305"/>
    </location>
</feature>
<evidence type="ECO:0000313" key="8">
    <source>
        <dbReference type="Proteomes" id="UP000322000"/>
    </source>
</evidence>
<dbReference type="RefSeq" id="XP_026728543.1">
    <property type="nucleotide sequence ID" value="XM_026872742.1"/>
</dbReference>
<gene>
    <name evidence="9" type="primary">LOC113494419</name>
</gene>
<dbReference type="AlphaFoldDB" id="A0A7E5VJN5"/>
<name>A0A7E5VJN5_TRINI</name>
<dbReference type="InParanoid" id="A0A7E5VJN5"/>
<dbReference type="FunCoup" id="A0A7E5VJN5">
    <property type="interactions" value="368"/>
</dbReference>
<dbReference type="PANTHER" id="PTHR16024">
    <property type="entry name" value="XK-RELATED PROTEIN"/>
    <property type="match status" value="1"/>
</dbReference>
<evidence type="ECO:0000313" key="9">
    <source>
        <dbReference type="RefSeq" id="XP_026728543.1"/>
    </source>
</evidence>
<feature type="transmembrane region" description="Helical" evidence="7">
    <location>
        <begin position="66"/>
        <end position="88"/>
    </location>
</feature>
<dbReference type="GO" id="GO:0070782">
    <property type="term" value="P:phosphatidylserine exposure on apoptotic cell surface"/>
    <property type="evidence" value="ECO:0007669"/>
    <property type="project" value="TreeGrafter"/>
</dbReference>
<evidence type="ECO:0000256" key="2">
    <source>
        <dbReference type="ARBA" id="ARBA00008789"/>
    </source>
</evidence>
<keyword evidence="5 7" id="KW-1133">Transmembrane helix</keyword>
<accession>A0A7E5VJN5</accession>
<keyword evidence="8" id="KW-1185">Reference proteome</keyword>
<organism evidence="8 9">
    <name type="scientific">Trichoplusia ni</name>
    <name type="common">Cabbage looper</name>
    <dbReference type="NCBI Taxonomy" id="7111"/>
    <lineage>
        <taxon>Eukaryota</taxon>
        <taxon>Metazoa</taxon>
        <taxon>Ecdysozoa</taxon>
        <taxon>Arthropoda</taxon>
        <taxon>Hexapoda</taxon>
        <taxon>Insecta</taxon>
        <taxon>Pterygota</taxon>
        <taxon>Neoptera</taxon>
        <taxon>Endopterygota</taxon>
        <taxon>Lepidoptera</taxon>
        <taxon>Glossata</taxon>
        <taxon>Ditrysia</taxon>
        <taxon>Noctuoidea</taxon>
        <taxon>Noctuidae</taxon>
        <taxon>Plusiinae</taxon>
        <taxon>Trichoplusia</taxon>
    </lineage>
</organism>
<keyword evidence="6 7" id="KW-0472">Membrane</keyword>
<comment type="similarity">
    <text evidence="2 7">Belongs to the XK family.</text>
</comment>
<evidence type="ECO:0000256" key="6">
    <source>
        <dbReference type="ARBA" id="ARBA00023136"/>
    </source>
</evidence>
<feature type="transmembrane region" description="Helical" evidence="7">
    <location>
        <begin position="108"/>
        <end position="129"/>
    </location>
</feature>
<evidence type="ECO:0000256" key="4">
    <source>
        <dbReference type="ARBA" id="ARBA00022692"/>
    </source>
</evidence>